<gene>
    <name evidence="2" type="ORF">Q4490_10530</name>
</gene>
<keyword evidence="2" id="KW-0645">Protease</keyword>
<evidence type="ECO:0000256" key="1">
    <source>
        <dbReference type="SAM" id="Phobius"/>
    </source>
</evidence>
<feature type="transmembrane region" description="Helical" evidence="1">
    <location>
        <begin position="21"/>
        <end position="39"/>
    </location>
</feature>
<protein>
    <submittedName>
        <fullName evidence="2">TIGR02281 family clan AA aspartic protease</fullName>
        <ecNumber evidence="2">3.4.23.-</ecNumber>
    </submittedName>
</protein>
<sequence>MLKKGRAVISTIDKMSSIMRYLTWIIALIMLTMFFSNWLEKQRNPNQYLMTSHTNAEPVILNRNRQGHYVATGMINQQPVVFLLDTGATVLSIPENIANKLKLEAGASTRVSTANGSISVHRTNLEQVQLGNIVLKNVEAHINPYMDGDTVLLGMSFLKYLELRQLGNTLTLSVPTQSHIDTQL</sequence>
<dbReference type="Gene3D" id="2.40.70.10">
    <property type="entry name" value="Acid Proteases"/>
    <property type="match status" value="1"/>
</dbReference>
<dbReference type="CDD" id="cd05483">
    <property type="entry name" value="retropepsin_like_bacteria"/>
    <property type="match status" value="1"/>
</dbReference>
<reference evidence="2" key="1">
    <citation type="submission" date="2023-07" db="EMBL/GenBank/DDBJ databases">
        <title>Genome content predicts the carbon catabolic preferences of heterotrophic bacteria.</title>
        <authorList>
            <person name="Gralka M."/>
        </authorList>
    </citation>
    <scope>NUCLEOTIDE SEQUENCE</scope>
    <source>
        <strain evidence="2">I2M16</strain>
    </source>
</reference>
<evidence type="ECO:0000313" key="3">
    <source>
        <dbReference type="Proteomes" id="UP001169862"/>
    </source>
</evidence>
<proteinExistence type="predicted"/>
<keyword evidence="1" id="KW-0812">Transmembrane</keyword>
<dbReference type="EMBL" id="JAUOPG010000006">
    <property type="protein sequence ID" value="MDO6454000.1"/>
    <property type="molecule type" value="Genomic_DNA"/>
</dbReference>
<evidence type="ECO:0000313" key="2">
    <source>
        <dbReference type="EMBL" id="MDO6454000.1"/>
    </source>
</evidence>
<dbReference type="GO" id="GO:0004190">
    <property type="term" value="F:aspartic-type endopeptidase activity"/>
    <property type="evidence" value="ECO:0007669"/>
    <property type="project" value="InterPro"/>
</dbReference>
<keyword evidence="1" id="KW-1133">Transmembrane helix</keyword>
<keyword evidence="2" id="KW-0378">Hydrolase</keyword>
<dbReference type="Proteomes" id="UP001169862">
    <property type="component" value="Unassembled WGS sequence"/>
</dbReference>
<dbReference type="GO" id="GO:0006508">
    <property type="term" value="P:proteolysis"/>
    <property type="evidence" value="ECO:0007669"/>
    <property type="project" value="UniProtKB-KW"/>
</dbReference>
<dbReference type="PROSITE" id="PS00141">
    <property type="entry name" value="ASP_PROTEASE"/>
    <property type="match status" value="1"/>
</dbReference>
<dbReference type="Pfam" id="PF13975">
    <property type="entry name" value="gag-asp_proteas"/>
    <property type="match status" value="1"/>
</dbReference>
<comment type="caution">
    <text evidence="2">The sequence shown here is derived from an EMBL/GenBank/DDBJ whole genome shotgun (WGS) entry which is preliminary data.</text>
</comment>
<dbReference type="InterPro" id="IPR001969">
    <property type="entry name" value="Aspartic_peptidase_AS"/>
</dbReference>
<dbReference type="InterPro" id="IPR021109">
    <property type="entry name" value="Peptidase_aspartic_dom_sf"/>
</dbReference>
<accession>A0AAW7XIN7</accession>
<organism evidence="2 3">
    <name type="scientific">Neptunomonas phycophila</name>
    <dbReference type="NCBI Taxonomy" id="1572645"/>
    <lineage>
        <taxon>Bacteria</taxon>
        <taxon>Pseudomonadati</taxon>
        <taxon>Pseudomonadota</taxon>
        <taxon>Gammaproteobacteria</taxon>
        <taxon>Oceanospirillales</taxon>
        <taxon>Oceanospirillaceae</taxon>
        <taxon>Neptunomonas</taxon>
    </lineage>
</organism>
<keyword evidence="1" id="KW-0472">Membrane</keyword>
<dbReference type="EC" id="3.4.23.-" evidence="2"/>
<name>A0AAW7XIN7_9GAMM</name>
<dbReference type="NCBIfam" id="TIGR02281">
    <property type="entry name" value="clan_AA_DTGA"/>
    <property type="match status" value="1"/>
</dbReference>
<dbReference type="SUPFAM" id="SSF50630">
    <property type="entry name" value="Acid proteases"/>
    <property type="match status" value="1"/>
</dbReference>
<dbReference type="AlphaFoldDB" id="A0AAW7XIN7"/>
<dbReference type="InterPro" id="IPR034122">
    <property type="entry name" value="Retropepsin-like_bacterial"/>
</dbReference>
<dbReference type="InterPro" id="IPR011969">
    <property type="entry name" value="Clan_AA_Asp_peptidase_C"/>
</dbReference>